<evidence type="ECO:0008006" key="3">
    <source>
        <dbReference type="Google" id="ProtNLM"/>
    </source>
</evidence>
<dbReference type="PANTHER" id="PTHR32305:SF15">
    <property type="entry name" value="PROTEIN RHSA-RELATED"/>
    <property type="match status" value="1"/>
</dbReference>
<evidence type="ECO:0000313" key="1">
    <source>
        <dbReference type="EMBL" id="GAA2264816.1"/>
    </source>
</evidence>
<proteinExistence type="predicted"/>
<dbReference type="NCBIfam" id="TIGR01643">
    <property type="entry name" value="YD_repeat_2x"/>
    <property type="match status" value="1"/>
</dbReference>
<dbReference type="EMBL" id="BAAATR010000031">
    <property type="protein sequence ID" value="GAA2264816.1"/>
    <property type="molecule type" value="Genomic_DNA"/>
</dbReference>
<dbReference type="Proteomes" id="UP001500305">
    <property type="component" value="Unassembled WGS sequence"/>
</dbReference>
<dbReference type="RefSeq" id="WP_344639369.1">
    <property type="nucleotide sequence ID" value="NZ_BAAATR010000031.1"/>
</dbReference>
<dbReference type="InterPro" id="IPR031325">
    <property type="entry name" value="RHS_repeat"/>
</dbReference>
<dbReference type="InterPro" id="IPR022385">
    <property type="entry name" value="Rhs_assc_core"/>
</dbReference>
<protein>
    <recommendedName>
        <fullName evidence="3">Type IV secretion protein Rhs</fullName>
    </recommendedName>
</protein>
<keyword evidence="2" id="KW-1185">Reference proteome</keyword>
<dbReference type="Pfam" id="PF05593">
    <property type="entry name" value="RHS_repeat"/>
    <property type="match status" value="1"/>
</dbReference>
<dbReference type="NCBIfam" id="TIGR03696">
    <property type="entry name" value="Rhs_assc_core"/>
    <property type="match status" value="1"/>
</dbReference>
<dbReference type="InterPro" id="IPR006530">
    <property type="entry name" value="YD"/>
</dbReference>
<evidence type="ECO:0000313" key="2">
    <source>
        <dbReference type="Proteomes" id="UP001500305"/>
    </source>
</evidence>
<dbReference type="InterPro" id="IPR050708">
    <property type="entry name" value="T6SS_VgrG/RHS"/>
</dbReference>
<dbReference type="PANTHER" id="PTHR32305">
    <property type="match status" value="1"/>
</dbReference>
<name>A0ABN3ENM3_9ACTN</name>
<reference evidence="1 2" key="1">
    <citation type="journal article" date="2019" name="Int. J. Syst. Evol. Microbiol.">
        <title>The Global Catalogue of Microorganisms (GCM) 10K type strain sequencing project: providing services to taxonomists for standard genome sequencing and annotation.</title>
        <authorList>
            <consortium name="The Broad Institute Genomics Platform"/>
            <consortium name="The Broad Institute Genome Sequencing Center for Infectious Disease"/>
            <person name="Wu L."/>
            <person name="Ma J."/>
        </authorList>
    </citation>
    <scope>NUCLEOTIDE SEQUENCE [LARGE SCALE GENOMIC DNA]</scope>
    <source>
        <strain evidence="1 2">JCM 7356</strain>
    </source>
</reference>
<organism evidence="1 2">
    <name type="scientific">Kitasatospora cystarginea</name>
    <dbReference type="NCBI Taxonomy" id="58350"/>
    <lineage>
        <taxon>Bacteria</taxon>
        <taxon>Bacillati</taxon>
        <taxon>Actinomycetota</taxon>
        <taxon>Actinomycetes</taxon>
        <taxon>Kitasatosporales</taxon>
        <taxon>Streptomycetaceae</taxon>
        <taxon>Kitasatospora</taxon>
    </lineage>
</organism>
<dbReference type="Gene3D" id="2.180.10.10">
    <property type="entry name" value="RHS repeat-associated core"/>
    <property type="match status" value="1"/>
</dbReference>
<gene>
    <name evidence="1" type="ORF">GCM10010430_56970</name>
</gene>
<comment type="caution">
    <text evidence="1">The sequence shown here is derived from an EMBL/GenBank/DDBJ whole genome shotgun (WGS) entry which is preliminary data.</text>
</comment>
<accession>A0ABN3ENM3</accession>
<sequence length="199" mass="22914">MRQVTRLSRKPDTWHYTWDAEDRLTHVATPDGTRWHYLYDPFGRRIAKHGLAPDGVTVEERTDFTWDGLTLAEHTTHAPYLPGPHTLSWGYNGLHPLAQSETVTTTDSAQEHVDRRFFAIITDLVGTPTELLDPATDSVAWRTVPTLWGNSTWPHDSTTYTPLRFPGQYFDPETRLHYNLNRYYDPETARYTTPDRASG</sequence>